<evidence type="ECO:0000256" key="1">
    <source>
        <dbReference type="ARBA" id="ARBA00022750"/>
    </source>
</evidence>
<keyword evidence="1" id="KW-0064">Aspartyl protease</keyword>
<dbReference type="InterPro" id="IPR036397">
    <property type="entry name" value="RNaseH_sf"/>
</dbReference>
<dbReference type="InterPro" id="IPR012337">
    <property type="entry name" value="RNaseH-like_sf"/>
</dbReference>
<keyword evidence="1" id="KW-0378">Hydrolase</keyword>
<evidence type="ECO:0000256" key="2">
    <source>
        <dbReference type="SAM" id="MobiDB-lite"/>
    </source>
</evidence>
<evidence type="ECO:0000259" key="3">
    <source>
        <dbReference type="PROSITE" id="PS50994"/>
    </source>
</evidence>
<dbReference type="InterPro" id="IPR054722">
    <property type="entry name" value="PolX-like_BBD"/>
</dbReference>
<dbReference type="SUPFAM" id="SSF56672">
    <property type="entry name" value="DNA/RNA polymerases"/>
    <property type="match status" value="1"/>
</dbReference>
<dbReference type="Gene3D" id="3.30.420.10">
    <property type="entry name" value="Ribonuclease H-like superfamily/Ribonuclease H"/>
    <property type="match status" value="1"/>
</dbReference>
<feature type="domain" description="Integrase catalytic" evidence="3">
    <location>
        <begin position="664"/>
        <end position="758"/>
    </location>
</feature>
<gene>
    <name evidence="4" type="primary">dl4760c</name>
    <name evidence="5" type="ordered locus">At4g17450</name>
</gene>
<name>O23588_ARATH</name>
<dbReference type="Pfam" id="PF13976">
    <property type="entry name" value="gag_pre-integrs"/>
    <property type="match status" value="1"/>
</dbReference>
<dbReference type="PROSITE" id="PS50994">
    <property type="entry name" value="INTEGRASE"/>
    <property type="match status" value="1"/>
</dbReference>
<keyword evidence="1" id="KW-0645">Protease</keyword>
<protein>
    <submittedName>
        <fullName evidence="4">Retrotransposon like protein</fullName>
    </submittedName>
</protein>
<dbReference type="InterPro" id="IPR043502">
    <property type="entry name" value="DNA/RNA_pol_sf"/>
</dbReference>
<dbReference type="CDD" id="cd09272">
    <property type="entry name" value="RNase_HI_RT_Ty1"/>
    <property type="match status" value="1"/>
</dbReference>
<dbReference type="EMBL" id="AL161546">
    <property type="protein sequence ID" value="CAB78748.1"/>
    <property type="molecule type" value="Genomic_DNA"/>
</dbReference>
<dbReference type="Pfam" id="PF07727">
    <property type="entry name" value="RVT_2"/>
    <property type="match status" value="1"/>
</dbReference>
<dbReference type="InterPro" id="IPR001584">
    <property type="entry name" value="Integrase_cat-core"/>
</dbReference>
<dbReference type="SUPFAM" id="SSF53098">
    <property type="entry name" value="Ribonuclease H-like"/>
    <property type="match status" value="1"/>
</dbReference>
<dbReference type="InterPro" id="IPR057670">
    <property type="entry name" value="SH3_retrovirus"/>
</dbReference>
<proteinExistence type="predicted"/>
<dbReference type="PANTHER" id="PTHR11439">
    <property type="entry name" value="GAG-POL-RELATED RETROTRANSPOSON"/>
    <property type="match status" value="1"/>
</dbReference>
<dbReference type="PIR" id="A71444">
    <property type="entry name" value="A71444"/>
</dbReference>
<reference key="3">
    <citation type="journal article" date="1999" name="Nature">
        <title>Sequence and analysis of chromosome 4 of the plant Arabidopsis thaliana.</title>
        <authorList>
            <consortium name="EU"/>
            <consortium name="CSHL and WU Arabidopsis Sequencing Project"/>
            <person name="Mayer K."/>
            <person name="Schuller C."/>
            <person name="Wambutt R."/>
            <person name="Murphy G."/>
            <person name="Volckaert G."/>
            <person name="Pohl T."/>
            <person name="Dusterhoft A."/>
            <person name="Stiekema W."/>
            <person name="Entian K.D."/>
            <person name="Terryn N."/>
            <person name="Harris B."/>
            <person name="Ansorge W."/>
            <person name="Brandt P."/>
            <person name="Grivell L."/>
            <person name="Rieger M."/>
            <person name="Weichselgartner M."/>
            <person name="de Simone V."/>
            <person name="Obermaier B."/>
            <person name="Mache R."/>
            <person name="Muller M."/>
            <person name="Kreis M."/>
            <person name="Delseny M."/>
            <person name="Puigdomenech P."/>
            <person name="Watson M."/>
            <person name="Schmidtheini T."/>
            <person name="Reichert B."/>
            <person name="Portatelle D."/>
            <person name="Perez-Alonso M."/>
            <person name="Boutry M."/>
            <person name="Bancroft I."/>
            <person name="Vos P."/>
            <person name="Hoheisel J."/>
            <person name="Zimmermann W."/>
            <person name="Wedler H."/>
            <person name="Ridley P."/>
            <person name="Langham S.A."/>
            <person name="McCullagh B."/>
            <person name="Bilham L."/>
            <person name="Robben J."/>
            <person name="Van der Schueren J."/>
            <person name="Grymonprez B."/>
            <person name="Chuang Y.J."/>
            <person name="Vandenbussche F."/>
            <person name="Braeken M."/>
            <person name="Weltjens I."/>
            <person name="Voet M."/>
            <person name="Bastiaens I."/>
            <person name="Aert R."/>
            <person name="Defoor E."/>
            <person name="Weitzenegger T."/>
            <person name="Bothe G."/>
            <person name="Ramsperger U."/>
            <person name="Hilbert H."/>
            <person name="Braun M."/>
            <person name="Holzer E."/>
            <person name="Brandt A."/>
            <person name="Peters S."/>
            <person name="van Staveren M."/>
            <person name="Dirske W."/>
            <person name="Mooijman P."/>
            <person name="Klein Lankhorst R."/>
            <person name="Rose M."/>
            <person name="Hauf J."/>
            <person name="Kotter P."/>
            <person name="Berneiser S."/>
            <person name="Hempel S."/>
            <person name="Feldpausch M."/>
            <person name="Lamberth S."/>
            <person name="Van den Daele H."/>
            <person name="De Keyser A."/>
            <person name="Buysshaert C."/>
            <person name="Gielen J."/>
            <person name="Villarroel R."/>
            <person name="De Clercq R."/>
            <person name="Van Montagu M."/>
            <person name="Rogers J."/>
            <person name="Cronin A."/>
            <person name="Quail M."/>
            <person name="Bray-Allen S."/>
            <person name="Clark L."/>
            <person name="Doggett J."/>
            <person name="Hall S."/>
            <person name="Kay M."/>
            <person name="Lennard N."/>
            <person name="McLay K."/>
            <person name="Mayes R."/>
            <person name="Pettett A."/>
            <person name="Rajandream M.A."/>
            <person name="Lyne M."/>
            <person name="Benes V."/>
            <person name="Rechmann S."/>
            <person name="Borkova D."/>
            <person name="Blocker H."/>
            <person name="Scharfe M."/>
            <person name="Grimm M."/>
            <person name="Lohnert T.H."/>
            <person name="Dose S."/>
            <person name="de Haan M."/>
            <person name="Maarse A."/>
            <person name="Schafer M."/>
            <person name="Muller-Auer S."/>
            <person name="Gabel C."/>
            <person name="Fuchs M."/>
            <person name="Fartmann B."/>
            <person name="Granderath K."/>
            <person name="Dauner D."/>
            <person name="Herzl A."/>
            <person name="Neumann S."/>
            <person name="Argiriou A."/>
            <person name="Vitale D."/>
            <person name="Liguori R."/>
            <person name="Piravandi E."/>
            <person name="Massenet O."/>
            <person name="Quigley F."/>
            <person name="Clabauld G."/>
            <person name="Mundlein A."/>
            <person name="Felber R."/>
            <person name="Schnabl S."/>
            <person name="Hiller R."/>
            <person name="Schmidt W."/>
            <person name="Lecharny A."/>
            <person name="Aubourg S."/>
            <person name="Chefdor F."/>
            <person name="Cooke R."/>
            <person name="Berger C."/>
            <person name="Montfort A."/>
            <person name="Casacuberta E."/>
            <person name="Gibbons T."/>
            <person name="Weber N."/>
            <person name="Vandenbol M."/>
            <person name="Bargues M."/>
            <person name="Terol J."/>
            <person name="Torres A."/>
            <person name="Perez-Perez A."/>
            <person name="Purnelle B."/>
            <person name="Bent E."/>
            <person name="Johnson S."/>
            <person name="Tacon D."/>
            <person name="Jesse T."/>
            <person name="Heijnen L."/>
            <person name="Schwarz S."/>
            <person name="Scholler P."/>
            <person name="Heber S."/>
            <person name="Francs P."/>
            <person name="Bielke C."/>
            <person name="Frishman D."/>
            <person name="Haase D."/>
            <person name="Lemcke K."/>
            <person name="Mewes H.W."/>
            <person name="Stocker S."/>
            <person name="Zaccaria P."/>
            <person name="Bevan M."/>
            <person name="Wilson R.K."/>
            <person name="de la Bastide M."/>
            <person name="Habermann K."/>
            <person name="Parnell L."/>
            <person name="Dedhia N."/>
            <person name="Gnoj L."/>
            <person name="Schutz K."/>
            <person name="Huang E."/>
            <person name="Spiegel L."/>
            <person name="Sehkon M."/>
            <person name="Murray J."/>
            <person name="Sheet P."/>
            <person name="Cordes M."/>
            <person name="Abu-Threideh J."/>
            <person name="Stoneking T."/>
            <person name="Kalicki J."/>
            <person name="Graves T."/>
            <person name="Harmon G."/>
            <person name="Edwards J."/>
            <person name="Latreille P."/>
            <person name="Courtney L."/>
            <person name="Cloud J."/>
            <person name="Abbott A."/>
            <person name="Scott K."/>
            <person name="Johnson D."/>
            <person name="Minx P."/>
            <person name="Bentley D."/>
            <person name="Fulton B."/>
            <person name="Miller N."/>
            <person name="Greco T."/>
            <person name="Kemp K."/>
            <person name="Kramer J."/>
            <person name="Fulton L."/>
            <person name="Mardis E."/>
            <person name="Dante M."/>
            <person name="Pepin K."/>
            <person name="Hillier L."/>
            <person name="Nelson J."/>
            <person name="Spieth J."/>
            <person name="Ryan E."/>
            <person name="Andrews S."/>
            <person name="Geisel C."/>
            <person name="Layman D."/>
            <person name="Du H."/>
            <person name="Ali J."/>
            <person name="Berghoff A."/>
            <person name="Jones K."/>
            <person name="Drone K."/>
            <person name="Cotton M."/>
            <person name="Joshu C."/>
            <person name="Antonoiu B."/>
            <person name="Zidanic M."/>
            <person name="Strong C."/>
            <person name="Sun H."/>
            <person name="Lamar B."/>
            <person name="Yordan C."/>
            <person name="Ma P."/>
            <person name="Zhong J."/>
            <person name="Preston R."/>
            <person name="Vil D."/>
            <person name="Shekher M."/>
            <person name="Matero A."/>
            <person name="Shah R."/>
            <person name="Swaby I.K."/>
            <person name="O'Shaughnessy A."/>
            <person name="Rodriguez M."/>
            <person name="Hoffmann J."/>
            <person name="Till S."/>
            <person name="Granat S."/>
            <person name="Shohdy N."/>
            <person name="Hasegawa A."/>
            <person name="Hameed A."/>
            <person name="Lodhi M."/>
            <person name="Johnson A."/>
            <person name="Chen E."/>
            <person name="Marra M."/>
            <person name="Martienssen R."/>
            <person name="McCombie W.R."/>
        </authorList>
    </citation>
    <scope>NUCLEOTIDE SEQUENCE [LARGE SCALE GENOMIC DNA]</scope>
    <source>
        <strain>cv. Columbia</strain>
    </source>
</reference>
<dbReference type="InterPro" id="IPR013103">
    <property type="entry name" value="RVT_2"/>
</dbReference>
<dbReference type="Pfam" id="PF25597">
    <property type="entry name" value="SH3_retrovirus"/>
    <property type="match status" value="1"/>
</dbReference>
<reference evidence="4" key="4">
    <citation type="submission" date="1999-06" db="EMBL/GenBank/DDBJ databases">
        <authorList>
            <person name="EU Arabidopsis sequencing project"/>
        </authorList>
    </citation>
    <scope>NUCLEOTIDE SEQUENCE</scope>
</reference>
<dbReference type="Pfam" id="PF14244">
    <property type="entry name" value="Retrotran_gag_3"/>
    <property type="match status" value="1"/>
</dbReference>
<dbReference type="EMBL" id="Z97343">
    <property type="protein sequence ID" value="CAB10526.1"/>
    <property type="molecule type" value="Genomic_DNA"/>
</dbReference>
<evidence type="ECO:0000313" key="4">
    <source>
        <dbReference type="EMBL" id="CAB10526.1"/>
    </source>
</evidence>
<dbReference type="ExpressionAtlas" id="O23588">
    <property type="expression patterns" value="baseline and differential"/>
</dbReference>
<sequence length="1433" mass="161728">MVKQKKKTQNRSSSPTSEYSPMKTRAGSSYPVADDIVEPPSLKVMANRDRFQSNSASIESYDNAHSPYFLHSSDHPGLNIVSHILDGTNYNNWSIAMRMSLDAKNKLSFVDGSLPRPDVSDRMFKIWSRCNSMVKTWLLNVVTEMWNDLFSRFRVSNLPRKYQLEQSIHTLKQGNLDLSTYYTKKKTLWEQLANTRVLTVRKCNCEHVKELLEEAETSRIIQFLMGLNDNFAHIRGQILNMKPRPGLTEIYNMLDQDESQRLVGNPTLSNPTAAFQVQASPIIDSQVNMAQGSYKKPKCSYCNKLGHLVDKCYKKHGYPPGSKWTKGQTIGSTNLASTQLQPVNETPNEKTDSYEEFSTDQIQTMISYLSTKLHIASASPMPTTSSASISASPSVPMISQISGTFLSLFSNAYYDMLISSVSQEPAVSPRGWVIDSGATHHVTHNRDLYLNFRSLENTFVRLPNDCTVKIAGIGFIQLSDAISLHNVLYIPEFKFNLISELTKELMIGRGSQVGNLYVLDFNENNHTVSLKGTTSMCPEFSVCSSVVVDSVTWHKRLGHPAYSKIDLLSDVLNLKVKKINKEHSPVCHVCHVCHLSKQKHLSFQSRQNMCSAAFDLVHIDTWGPFSVPTNDATWIYLLKNKSDVLHVFPAFINMVHTQYQTKLKSVRSDNAHELKFTDLFAAHGIVAYHSCPETPEQNSVVERKHQHILNVARALLFQSNIPLEFWGDCVLTAVFLINRLPTPVLNNKSPYEKLKNIPPAYESLKTFGCLCYSSTSPKQRHKFEPRARACVFLGYPLGYKGYKLLDIETHAVSISRHVIFHEDIFPFISSTIKDDIKDFFPLLQFPARTDDLPLEQTSIIDTHPHQDVSSSKALVPFDPLSKRQKKPPKHLQDFHCYNNTTEPFHAFINNITNAVIPQRYSEAKDFKAWCDAMKEEIGAMVRTNTWSVVSLPPNKKAIGCKWVFTIKHNADGSIERYKARLVAKGYTQEEGLDYEETFSPVAKLTSVRMMLLLAAKMKWSVHQLDISNAFLNGDLDEEIYMKIPPGYADLVGEALPPHAICRLHKSIYGLKQASRQWYLKLSNTLKGMGFQKSNADHTLFIKYANGVLMGVLVYVDDIMIVSNSDDAVAQFTAELKSYFKLRDLGAAKYFLGIEIARSEKGISICQRKYILELLSTTGFLGSKPSSIPLDPSVKLNKEDGVPLTDSTSYRKLVGKLMYLQITRPDIAYAVNTLCQFSHAPTSVHLSAVHKVLRYLKGTVGQGLFYSADDKFDLRGYTDSDFGSCTDSRRCVAAYCMFIGDYLVSWKSKKQDTVSMSTAEAEFRAMSQGTKEMIWLSRLFDDFKVPFIPPAYLYCDNTAALHIVNNSVFHERTKFVELDCYKTREAVESGFLKTMFVETGEQVADPLTKAIHPAQFHKLIGKMGVCNIFAPLPS</sequence>
<dbReference type="InterPro" id="IPR029472">
    <property type="entry name" value="Copia-like_N"/>
</dbReference>
<dbReference type="InterPro" id="IPR025724">
    <property type="entry name" value="GAG-pre-integrase_dom"/>
</dbReference>
<organism evidence="4">
    <name type="scientific">Arabidopsis thaliana</name>
    <name type="common">Mouse-ear cress</name>
    <dbReference type="NCBI Taxonomy" id="3702"/>
    <lineage>
        <taxon>Eukaryota</taxon>
        <taxon>Viridiplantae</taxon>
        <taxon>Streptophyta</taxon>
        <taxon>Embryophyta</taxon>
        <taxon>Tracheophyta</taxon>
        <taxon>Spermatophyta</taxon>
        <taxon>Magnoliopsida</taxon>
        <taxon>eudicotyledons</taxon>
        <taxon>Gunneridae</taxon>
        <taxon>Pentapetalae</taxon>
        <taxon>rosids</taxon>
        <taxon>malvids</taxon>
        <taxon>Brassicales</taxon>
        <taxon>Brassicaceae</taxon>
        <taxon>Camelineae</taxon>
        <taxon>Arabidopsis</taxon>
    </lineage>
</organism>
<feature type="region of interest" description="Disordered" evidence="2">
    <location>
        <begin position="1"/>
        <end position="32"/>
    </location>
</feature>
<dbReference type="PANTHER" id="PTHR11439:SF470">
    <property type="entry name" value="CYSTEINE-RICH RLK (RECEPTOR-LIKE PROTEIN KINASE) 8"/>
    <property type="match status" value="1"/>
</dbReference>
<dbReference type="GO" id="GO:0015074">
    <property type="term" value="P:DNA integration"/>
    <property type="evidence" value="ECO:0007669"/>
    <property type="project" value="InterPro"/>
</dbReference>
<reference key="2">
    <citation type="journal article" date="1998" name="Nature">
        <title>Analysis of 1.9 Mb of contiguous sequence from chromosome 4 of Arabidopsis thaliana.</title>
        <authorList>
            <person name="Bevan M."/>
            <person name="Bancroft I."/>
            <person name="Bent E."/>
            <person name="Love K."/>
            <person name="Goodman H.M."/>
            <person name="Dean C."/>
            <person name="Bergkamp R."/>
            <person name="Dirkse W."/>
            <person name="van Staveren M."/>
            <person name="Stiekema W."/>
            <person name="Drost L."/>
            <person name="Ridley P."/>
            <person name="Hudson S.-A."/>
            <person name="Patel K."/>
            <person name="Murphy G."/>
            <person name="Piffanelli P."/>
            <person name="Wedler H."/>
            <person name="Wedler E."/>
            <person name="Wambutt R."/>
            <person name="Weitzenegger T."/>
            <person name="Pohl T."/>
            <person name="Terryn N."/>
            <person name="Gielen J."/>
            <person name="Villarroel R."/>
            <person name="De Clercq R."/>
            <person name="van Montagu M."/>
            <person name="Lecharny A."/>
            <person name="Aubourg S."/>
            <person name="Gy I."/>
            <person name="Kreis M."/>
            <person name="Lao N."/>
            <person name="Kavanagh T."/>
            <person name="Hempel S."/>
            <person name="Kotter P."/>
            <person name="Entian K.-D."/>
            <person name="Rieger M."/>
            <person name="Schaefer M."/>
            <person name="Funk B."/>
            <person name="Mueller-Auer S."/>
            <person name="Silvey M."/>
            <person name="James R."/>
            <person name="Monfort A."/>
            <person name="Pons A."/>
            <person name="Puigdomenech P."/>
            <person name="Douka A."/>
            <person name="Voukelatou E."/>
            <person name="Milioni D."/>
            <person name="Hatzopoulos P."/>
            <person name="Piravandi E."/>
            <person name="Obermaier B."/>
            <person name="Hilbert H."/>
            <person name="Duesterhoeft A."/>
            <person name="Moores T."/>
            <person name="Jones J.D.G."/>
            <person name="Eneva T."/>
            <person name="Palme K."/>
            <person name="Benes V."/>
            <person name="Rechmann S."/>
            <person name="Ansorge W."/>
            <person name="Cooke R."/>
            <person name="Berger C."/>
            <person name="Delseny M."/>
            <person name="Voet M."/>
            <person name="Volckaert G."/>
            <person name="Mewes H.-W."/>
            <person name="Klosterman S."/>
            <person name="Schueller C."/>
            <person name="Chalwatzis N."/>
        </authorList>
    </citation>
    <scope>NUCLEOTIDE SEQUENCE [LARGE SCALE GENOMIC DNA]</scope>
    <source>
        <strain>cv. Columbia</strain>
    </source>
</reference>
<accession>O23588</accession>
<reference evidence="4" key="1">
    <citation type="submission" date="1997-07" db="EMBL/GenBank/DDBJ databases">
        <authorList>
            <person name="Bevan M."/>
            <person name="Stiekema W."/>
            <person name="Murphy G."/>
            <person name="Wambutt R."/>
            <person name="Pohl T."/>
            <person name="Terryn N."/>
            <person name="Kreis M."/>
            <person name="Kavanagh T."/>
            <person name="Entian K.D."/>
            <person name="Rieger M."/>
            <person name="James R."/>
            <person name="Puigdomenech P."/>
            <person name="Hatzopoulos P."/>
            <person name="Obermaier B."/>
            <person name="Duesterhoft A."/>
            <person name="Jones J."/>
            <person name="Palme K."/>
            <person name="Ansorge W."/>
            <person name="Delseny M."/>
            <person name="Bancroft I."/>
            <person name="Mewes H.W."/>
            <person name="Schueller C."/>
            <person name="Chalwatzis N."/>
        </authorList>
    </citation>
    <scope>NUCLEOTIDE SEQUENCE</scope>
</reference>
<dbReference type="GO" id="GO:0004190">
    <property type="term" value="F:aspartic-type endopeptidase activity"/>
    <property type="evidence" value="ECO:0007669"/>
    <property type="project" value="UniProtKB-KW"/>
</dbReference>
<feature type="compositionally biased region" description="Polar residues" evidence="2">
    <location>
        <begin position="10"/>
        <end position="19"/>
    </location>
</feature>
<evidence type="ECO:0000313" key="5">
    <source>
        <dbReference type="EMBL" id="CAB78748.1"/>
    </source>
</evidence>
<dbReference type="Pfam" id="PF22936">
    <property type="entry name" value="Pol_BBD"/>
    <property type="match status" value="1"/>
</dbReference>
<dbReference type="GO" id="GO:0003676">
    <property type="term" value="F:nucleic acid binding"/>
    <property type="evidence" value="ECO:0007669"/>
    <property type="project" value="InterPro"/>
</dbReference>